<dbReference type="EMBL" id="BNCQ01000041">
    <property type="protein sequence ID" value="GIM12032.1"/>
    <property type="molecule type" value="Genomic_DNA"/>
</dbReference>
<feature type="non-terminal residue" evidence="2">
    <location>
        <position position="1"/>
    </location>
</feature>
<evidence type="ECO:0000256" key="1">
    <source>
        <dbReference type="SAM" id="MobiDB-lite"/>
    </source>
</evidence>
<protein>
    <submittedName>
        <fullName evidence="2">Uncharacterized protein</fullName>
    </submittedName>
</protein>
<proteinExistence type="predicted"/>
<dbReference type="AlphaFoldDB" id="A0A8J4GRQ2"/>
<accession>A0A8J4GRQ2</accession>
<evidence type="ECO:0000313" key="3">
    <source>
        <dbReference type="Proteomes" id="UP000722791"/>
    </source>
</evidence>
<comment type="caution">
    <text evidence="2">The sequence shown here is derived from an EMBL/GenBank/DDBJ whole genome shotgun (WGS) entry which is preliminary data.</text>
</comment>
<sequence length="106" mass="11490">DRKMSSGAVLGRGTGSKGPTTTIPSPTGREAVSIFNECTVPYKPRRVMELPWKELPTTDSAGGADADTLRVLYCKKTQPQPCASRTSEQLKLVKLTYDTFVAWSGP</sequence>
<feature type="region of interest" description="Disordered" evidence="1">
    <location>
        <begin position="1"/>
        <end position="28"/>
    </location>
</feature>
<organism evidence="2 3">
    <name type="scientific">Volvox reticuliferus</name>
    <dbReference type="NCBI Taxonomy" id="1737510"/>
    <lineage>
        <taxon>Eukaryota</taxon>
        <taxon>Viridiplantae</taxon>
        <taxon>Chlorophyta</taxon>
        <taxon>core chlorophytes</taxon>
        <taxon>Chlorophyceae</taxon>
        <taxon>CS clade</taxon>
        <taxon>Chlamydomonadales</taxon>
        <taxon>Volvocaceae</taxon>
        <taxon>Volvox</taxon>
    </lineage>
</organism>
<evidence type="ECO:0000313" key="2">
    <source>
        <dbReference type="EMBL" id="GIM12032.1"/>
    </source>
</evidence>
<reference evidence="2" key="1">
    <citation type="journal article" date="2021" name="Proc. Natl. Acad. Sci. U.S.A.">
        <title>Three genomes in the algal genus Volvox reveal the fate of a haploid sex-determining region after a transition to homothallism.</title>
        <authorList>
            <person name="Yamamoto K."/>
            <person name="Hamaji T."/>
            <person name="Kawai-Toyooka H."/>
            <person name="Matsuzaki R."/>
            <person name="Takahashi F."/>
            <person name="Nishimura Y."/>
            <person name="Kawachi M."/>
            <person name="Noguchi H."/>
            <person name="Minakuchi Y."/>
            <person name="Umen J.G."/>
            <person name="Toyoda A."/>
            <person name="Nozaki H."/>
        </authorList>
    </citation>
    <scope>NUCLEOTIDE SEQUENCE</scope>
    <source>
        <strain evidence="2">NIES-3785</strain>
    </source>
</reference>
<gene>
    <name evidence="2" type="ORF">Vretimale_15479</name>
</gene>
<name>A0A8J4GRQ2_9CHLO</name>
<dbReference type="Proteomes" id="UP000722791">
    <property type="component" value="Unassembled WGS sequence"/>
</dbReference>